<keyword evidence="9" id="KW-1185">Reference proteome</keyword>
<evidence type="ECO:0000259" key="6">
    <source>
        <dbReference type="Pfam" id="PF00441"/>
    </source>
</evidence>
<evidence type="ECO:0000256" key="3">
    <source>
        <dbReference type="ARBA" id="ARBA00022630"/>
    </source>
</evidence>
<evidence type="ECO:0000256" key="1">
    <source>
        <dbReference type="ARBA" id="ARBA00001974"/>
    </source>
</evidence>
<name>A0A4S5BGH8_9BURK</name>
<feature type="domain" description="Acyl-CoA dehydrogenase/oxidase N-terminal" evidence="7">
    <location>
        <begin position="6"/>
        <end position="90"/>
    </location>
</feature>
<dbReference type="SUPFAM" id="SSF56645">
    <property type="entry name" value="Acyl-CoA dehydrogenase NM domain-like"/>
    <property type="match status" value="1"/>
</dbReference>
<dbReference type="GO" id="GO:0003995">
    <property type="term" value="F:acyl-CoA dehydrogenase activity"/>
    <property type="evidence" value="ECO:0007669"/>
    <property type="project" value="TreeGrafter"/>
</dbReference>
<evidence type="ECO:0000313" key="9">
    <source>
        <dbReference type="Proteomes" id="UP000306236"/>
    </source>
</evidence>
<dbReference type="PANTHER" id="PTHR43884:SF20">
    <property type="entry name" value="ACYL-COA DEHYDROGENASE FADE28"/>
    <property type="match status" value="1"/>
</dbReference>
<protein>
    <submittedName>
        <fullName evidence="8">Acyl-CoA dehydrogenase</fullName>
    </submittedName>
</protein>
<evidence type="ECO:0000259" key="7">
    <source>
        <dbReference type="Pfam" id="PF02771"/>
    </source>
</evidence>
<dbReference type="Pfam" id="PF00441">
    <property type="entry name" value="Acyl-CoA_dh_1"/>
    <property type="match status" value="1"/>
</dbReference>
<reference evidence="8 9" key="1">
    <citation type="submission" date="2019-04" db="EMBL/GenBank/DDBJ databases">
        <title>Lampropedia sp YIM MLB12 draf genome.</title>
        <authorList>
            <person name="Wang Y.-X."/>
        </authorList>
    </citation>
    <scope>NUCLEOTIDE SEQUENCE [LARGE SCALE GENOMIC DNA]</scope>
    <source>
        <strain evidence="8 9">YIM MLB12</strain>
    </source>
</reference>
<keyword evidence="4" id="KW-0274">FAD</keyword>
<evidence type="ECO:0000256" key="2">
    <source>
        <dbReference type="ARBA" id="ARBA00009347"/>
    </source>
</evidence>
<dbReference type="InterPro" id="IPR013786">
    <property type="entry name" value="AcylCoA_DH/ox_N"/>
</dbReference>
<evidence type="ECO:0000256" key="4">
    <source>
        <dbReference type="ARBA" id="ARBA00022827"/>
    </source>
</evidence>
<dbReference type="EMBL" id="SSWX01000024">
    <property type="protein sequence ID" value="THJ31370.1"/>
    <property type="molecule type" value="Genomic_DNA"/>
</dbReference>
<dbReference type="PANTHER" id="PTHR43884">
    <property type="entry name" value="ACYL-COA DEHYDROGENASE"/>
    <property type="match status" value="1"/>
</dbReference>
<evidence type="ECO:0000256" key="5">
    <source>
        <dbReference type="ARBA" id="ARBA00023002"/>
    </source>
</evidence>
<dbReference type="InterPro" id="IPR037069">
    <property type="entry name" value="AcylCoA_DH/ox_N_sf"/>
</dbReference>
<dbReference type="Pfam" id="PF02771">
    <property type="entry name" value="Acyl-CoA_dh_N"/>
    <property type="match status" value="1"/>
</dbReference>
<dbReference type="Gene3D" id="1.20.140.10">
    <property type="entry name" value="Butyryl-CoA Dehydrogenase, subunit A, domain 3"/>
    <property type="match status" value="1"/>
</dbReference>
<proteinExistence type="inferred from homology"/>
<evidence type="ECO:0000313" key="8">
    <source>
        <dbReference type="EMBL" id="THJ31370.1"/>
    </source>
</evidence>
<feature type="domain" description="Acyl-CoA dehydrogenase/oxidase C-terminal" evidence="6">
    <location>
        <begin position="205"/>
        <end position="330"/>
    </location>
</feature>
<organism evidence="8 9">
    <name type="scientific">Lampropedia aestuarii</name>
    <dbReference type="NCBI Taxonomy" id="2562762"/>
    <lineage>
        <taxon>Bacteria</taxon>
        <taxon>Pseudomonadati</taxon>
        <taxon>Pseudomonadota</taxon>
        <taxon>Betaproteobacteria</taxon>
        <taxon>Burkholderiales</taxon>
        <taxon>Comamonadaceae</taxon>
        <taxon>Lampropedia</taxon>
    </lineage>
</organism>
<accession>A0A4S5BGH8</accession>
<comment type="caution">
    <text evidence="8">The sequence shown here is derived from an EMBL/GenBank/DDBJ whole genome shotgun (WGS) entry which is preliminary data.</text>
</comment>
<dbReference type="Gene3D" id="1.10.540.10">
    <property type="entry name" value="Acyl-CoA dehydrogenase/oxidase, N-terminal domain"/>
    <property type="match status" value="1"/>
</dbReference>
<dbReference type="InterPro" id="IPR009100">
    <property type="entry name" value="AcylCoA_DH/oxidase_NM_dom_sf"/>
</dbReference>
<dbReference type="InterPro" id="IPR036250">
    <property type="entry name" value="AcylCo_DH-like_C"/>
</dbReference>
<comment type="similarity">
    <text evidence="2">Belongs to the acyl-CoA dehydrogenase family.</text>
</comment>
<dbReference type="Proteomes" id="UP000306236">
    <property type="component" value="Unassembled WGS sequence"/>
</dbReference>
<dbReference type="InterPro" id="IPR009075">
    <property type="entry name" value="AcylCo_DH/oxidase_C"/>
</dbReference>
<dbReference type="RefSeq" id="WP_136407532.1">
    <property type="nucleotide sequence ID" value="NZ_SSWX01000024.1"/>
</dbReference>
<dbReference type="OrthoDB" id="2450120at2"/>
<dbReference type="GO" id="GO:0050660">
    <property type="term" value="F:flavin adenine dinucleotide binding"/>
    <property type="evidence" value="ECO:0007669"/>
    <property type="project" value="InterPro"/>
</dbReference>
<dbReference type="AlphaFoldDB" id="A0A4S5BGH8"/>
<dbReference type="SUPFAM" id="SSF47203">
    <property type="entry name" value="Acyl-CoA dehydrogenase C-terminal domain-like"/>
    <property type="match status" value="1"/>
</dbReference>
<keyword evidence="5" id="KW-0560">Oxidoreductase</keyword>
<keyword evidence="3" id="KW-0285">Flavoprotein</keyword>
<comment type="cofactor">
    <cofactor evidence="1">
        <name>FAD</name>
        <dbReference type="ChEBI" id="CHEBI:57692"/>
    </cofactor>
</comment>
<sequence length="345" mass="37357">MDFALNEEQQMLHEAAQRFLADTHPCSRARRALPWQDPSQRSLWRDMANMGWTSMLVPEEHGGCNLGVLEASIIAELSGHYLLNLPWASSAVLLAMLHQAAGTQAPTELHQALQAIVQGERAVHCITQQETSWDYAAQCSDFLHVQGLYDDAGPLQLAFVAASALTPLPALDTTLSLGAAPSLPTQWHQIDISPEQRQRIRATYRLMQASELVGVAQAALSMSSAYAKERAQFGKLIGSYQAIKHQLANVWMATDNARLAAMYAAAALDSDLPDQPLACAVAEFSAIEAALQASRTAVQVHGAIGFTWEHDAHLYLKRAQHLATRLGGASAALSRIEAIGVPQPA</sequence>
<gene>
    <name evidence="8" type="ORF">E8K88_15220</name>
</gene>